<dbReference type="SUPFAM" id="SSF52218">
    <property type="entry name" value="Flavoproteins"/>
    <property type="match status" value="1"/>
</dbReference>
<feature type="domain" description="NADPH-dependent FMN reductase-like" evidence="3">
    <location>
        <begin position="5"/>
        <end position="127"/>
    </location>
</feature>
<dbReference type="Gene3D" id="3.40.50.360">
    <property type="match status" value="1"/>
</dbReference>
<reference evidence="4" key="1">
    <citation type="submission" date="2016-08" db="EMBL/GenBank/DDBJ databases">
        <authorList>
            <person name="Seilhamer J.J."/>
        </authorList>
    </citation>
    <scope>NUCLEOTIDE SEQUENCE</scope>
    <source>
        <strain evidence="4">86-1</strain>
    </source>
</reference>
<evidence type="ECO:0000259" key="3">
    <source>
        <dbReference type="Pfam" id="PF03358"/>
    </source>
</evidence>
<evidence type="ECO:0000256" key="1">
    <source>
        <dbReference type="ARBA" id="ARBA00022630"/>
    </source>
</evidence>
<sequence>MSRPLALLCSPHPDGVSDTVARLVAEGAAEAGADWQIVALRDYAFEGCVDCGGCSRPPHRCTLADRDYGGMKDRADEIFSLIEAAPLLFISAPIYFYSLPAHFKALIDRSQRFWAAQNHASATKPLLPRPPIKPTLVSLVAGRPRGNLLFSGSLLTLRYFLSPLNATISETRLLRGLEKVKDLEERPAVRAALHAWGHDWGCRLMAGKIPGYDPAASPGTECAKNGPTAAR</sequence>
<dbReference type="InterPro" id="IPR005025">
    <property type="entry name" value="FMN_Rdtase-like_dom"/>
</dbReference>
<name>A0A212L0I1_9BACT</name>
<dbReference type="InterPro" id="IPR029039">
    <property type="entry name" value="Flavoprotein-like_sf"/>
</dbReference>
<gene>
    <name evidence="4" type="ORF">KL86DES1_10805</name>
</gene>
<accession>A0A212L0I1</accession>
<organism evidence="4">
    <name type="scientific">uncultured Desulfovibrio sp</name>
    <dbReference type="NCBI Taxonomy" id="167968"/>
    <lineage>
        <taxon>Bacteria</taxon>
        <taxon>Pseudomonadati</taxon>
        <taxon>Thermodesulfobacteriota</taxon>
        <taxon>Desulfovibrionia</taxon>
        <taxon>Desulfovibrionales</taxon>
        <taxon>Desulfovibrionaceae</taxon>
        <taxon>Desulfovibrio</taxon>
        <taxon>environmental samples</taxon>
    </lineage>
</organism>
<dbReference type="GO" id="GO:0016491">
    <property type="term" value="F:oxidoreductase activity"/>
    <property type="evidence" value="ECO:0007669"/>
    <property type="project" value="InterPro"/>
</dbReference>
<protein>
    <submittedName>
        <fullName evidence="4">NADPH-dependent FMN reductase</fullName>
    </submittedName>
</protein>
<dbReference type="AlphaFoldDB" id="A0A212L0I1"/>
<dbReference type="InterPro" id="IPR051796">
    <property type="entry name" value="ISF_SsuE-like"/>
</dbReference>
<evidence type="ECO:0000256" key="2">
    <source>
        <dbReference type="ARBA" id="ARBA00022643"/>
    </source>
</evidence>
<dbReference type="Pfam" id="PF03358">
    <property type="entry name" value="FMN_red"/>
    <property type="match status" value="1"/>
</dbReference>
<dbReference type="EMBL" id="FMJC01000001">
    <property type="protein sequence ID" value="SCM71028.1"/>
    <property type="molecule type" value="Genomic_DNA"/>
</dbReference>
<evidence type="ECO:0000313" key="4">
    <source>
        <dbReference type="EMBL" id="SCM71028.1"/>
    </source>
</evidence>
<dbReference type="PANTHER" id="PTHR43278">
    <property type="entry name" value="NAD(P)H-DEPENDENT FMN-CONTAINING OXIDOREDUCTASE YWQN-RELATED"/>
    <property type="match status" value="1"/>
</dbReference>
<keyword evidence="2" id="KW-0288">FMN</keyword>
<dbReference type="PANTHER" id="PTHR43278:SF2">
    <property type="entry name" value="IRON-SULFUR FLAVOPROTEIN"/>
    <property type="match status" value="1"/>
</dbReference>
<keyword evidence="1" id="KW-0285">Flavoprotein</keyword>
<proteinExistence type="predicted"/>
<dbReference type="RefSeq" id="WP_179979589.1">
    <property type="nucleotide sequence ID" value="NZ_LT608333.1"/>
</dbReference>